<dbReference type="InterPro" id="IPR013154">
    <property type="entry name" value="ADH-like_N"/>
</dbReference>
<proteinExistence type="predicted"/>
<comment type="caution">
    <text evidence="2">The sequence shown here is derived from an EMBL/GenBank/DDBJ whole genome shotgun (WGS) entry which is preliminary data.</text>
</comment>
<dbReference type="PANTHER" id="PTHR11695">
    <property type="entry name" value="ALCOHOL DEHYDROGENASE RELATED"/>
    <property type="match status" value="1"/>
</dbReference>
<dbReference type="CDD" id="cd05289">
    <property type="entry name" value="MDR_like_2"/>
    <property type="match status" value="1"/>
</dbReference>
<name>A0ABU3F874_9ENTE</name>
<dbReference type="SUPFAM" id="SSF50129">
    <property type="entry name" value="GroES-like"/>
    <property type="match status" value="1"/>
</dbReference>
<dbReference type="Gene3D" id="3.90.180.10">
    <property type="entry name" value="Medium-chain alcohol dehydrogenases, catalytic domain"/>
    <property type="match status" value="1"/>
</dbReference>
<evidence type="ECO:0000313" key="2">
    <source>
        <dbReference type="EMBL" id="MDT2758865.1"/>
    </source>
</evidence>
<dbReference type="Proteomes" id="UP001181046">
    <property type="component" value="Unassembled WGS sequence"/>
</dbReference>
<reference evidence="2" key="1">
    <citation type="submission" date="2023-03" db="EMBL/GenBank/DDBJ databases">
        <authorList>
            <person name="Shen W."/>
            <person name="Cai J."/>
        </authorList>
    </citation>
    <scope>NUCLEOTIDE SEQUENCE</scope>
    <source>
        <strain evidence="2">P66-3</strain>
    </source>
</reference>
<accession>A0ABU3F874</accession>
<gene>
    <name evidence="2" type="ORF">P7H27_03720</name>
</gene>
<dbReference type="InterPro" id="IPR020843">
    <property type="entry name" value="ER"/>
</dbReference>
<evidence type="ECO:0000259" key="1">
    <source>
        <dbReference type="SMART" id="SM00829"/>
    </source>
</evidence>
<protein>
    <submittedName>
        <fullName evidence="2">NADP-dependent oxidoreductase</fullName>
    </submittedName>
</protein>
<dbReference type="RefSeq" id="WP_311829504.1">
    <property type="nucleotide sequence ID" value="NZ_JARQAJ010000001.1"/>
</dbReference>
<keyword evidence="3" id="KW-1185">Reference proteome</keyword>
<feature type="domain" description="Enoyl reductase (ER)" evidence="1">
    <location>
        <begin position="12"/>
        <end position="331"/>
    </location>
</feature>
<dbReference type="Pfam" id="PF13602">
    <property type="entry name" value="ADH_zinc_N_2"/>
    <property type="match status" value="1"/>
</dbReference>
<dbReference type="PANTHER" id="PTHR11695:SF294">
    <property type="entry name" value="RETICULON-4-INTERACTING PROTEIN 1, MITOCHONDRIAL"/>
    <property type="match status" value="1"/>
</dbReference>
<dbReference type="SMART" id="SM00829">
    <property type="entry name" value="PKS_ER"/>
    <property type="match status" value="1"/>
</dbReference>
<dbReference type="SUPFAM" id="SSF51735">
    <property type="entry name" value="NAD(P)-binding Rossmann-fold domains"/>
    <property type="match status" value="1"/>
</dbReference>
<organism evidence="2 3">
    <name type="scientific">Enterococcus xiangfangensis</name>
    <dbReference type="NCBI Taxonomy" id="1296537"/>
    <lineage>
        <taxon>Bacteria</taxon>
        <taxon>Bacillati</taxon>
        <taxon>Bacillota</taxon>
        <taxon>Bacilli</taxon>
        <taxon>Lactobacillales</taxon>
        <taxon>Enterococcaceae</taxon>
        <taxon>Enterococcus</taxon>
    </lineage>
</organism>
<dbReference type="InterPro" id="IPR011032">
    <property type="entry name" value="GroES-like_sf"/>
</dbReference>
<dbReference type="EMBL" id="JARQAJ010000001">
    <property type="protein sequence ID" value="MDT2758865.1"/>
    <property type="molecule type" value="Genomic_DNA"/>
</dbReference>
<dbReference type="Gene3D" id="3.40.50.720">
    <property type="entry name" value="NAD(P)-binding Rossmann-like Domain"/>
    <property type="match status" value="1"/>
</dbReference>
<evidence type="ECO:0000313" key="3">
    <source>
        <dbReference type="Proteomes" id="UP001181046"/>
    </source>
</evidence>
<dbReference type="InterPro" id="IPR050700">
    <property type="entry name" value="YIM1/Zinc_Alcohol_DH_Fams"/>
</dbReference>
<dbReference type="Pfam" id="PF08240">
    <property type="entry name" value="ADH_N"/>
    <property type="match status" value="1"/>
</dbReference>
<sequence>MKAAQIKRYSKEINVEITDILTPKISKNEVLVKVKVAAVNPLEILNITGSVKLIQDYEKPFTLGNELTGIIEEVGSEVTNFKKGDEVYTRLPIAKIGAFAEYVAVDQGAIGYLPKNLDFVTGAGVPLTGLTAYQALTEILQAKPGQSVFIPGGSGSFGQIAVPIAKHLGLRVIVSGNAGAKERIIQAGADQYLDYRKENYWEVLNKVDFVIDTLGAKEIDRELAIIKPGGKLLSLIAGPNKQFAIKQNLPRWKQGLFAAVGAKLDKKAKQHDVTYHFIFVQANGQQLQKITEIVEKENIVPAIDPHEFTLDEVNEALLLVRDGHPKGKVVIKFD</sequence>
<dbReference type="InterPro" id="IPR036291">
    <property type="entry name" value="NAD(P)-bd_dom_sf"/>
</dbReference>